<evidence type="ECO:0000313" key="1">
    <source>
        <dbReference type="EMBL" id="PPQ86999.1"/>
    </source>
</evidence>
<accession>A0A409X885</accession>
<comment type="caution">
    <text evidence="1">The sequence shown here is derived from an EMBL/GenBank/DDBJ whole genome shotgun (WGS) entry which is preliminary data.</text>
</comment>
<keyword evidence="2" id="KW-1185">Reference proteome</keyword>
<organism evidence="1 2">
    <name type="scientific">Psilocybe cyanescens</name>
    <dbReference type="NCBI Taxonomy" id="93625"/>
    <lineage>
        <taxon>Eukaryota</taxon>
        <taxon>Fungi</taxon>
        <taxon>Dikarya</taxon>
        <taxon>Basidiomycota</taxon>
        <taxon>Agaricomycotina</taxon>
        <taxon>Agaricomycetes</taxon>
        <taxon>Agaricomycetidae</taxon>
        <taxon>Agaricales</taxon>
        <taxon>Agaricineae</taxon>
        <taxon>Strophariaceae</taxon>
        <taxon>Psilocybe</taxon>
    </lineage>
</organism>
<dbReference type="InParanoid" id="A0A409X885"/>
<sequence>MFENMSNIIINGGTFAEHQHKHQHGPSSSLNINSTSETAIDLLMEPAFFSVLHNLGKRFDPSKCYPNTCVSDGDQNALDTTCTQSKEQKYKTQSASSH</sequence>
<name>A0A409X885_PSICY</name>
<reference evidence="1 2" key="1">
    <citation type="journal article" date="2018" name="Evol. Lett.">
        <title>Horizontal gene cluster transfer increased hallucinogenic mushroom diversity.</title>
        <authorList>
            <person name="Reynolds H.T."/>
            <person name="Vijayakumar V."/>
            <person name="Gluck-Thaler E."/>
            <person name="Korotkin H.B."/>
            <person name="Matheny P.B."/>
            <person name="Slot J.C."/>
        </authorList>
    </citation>
    <scope>NUCLEOTIDE SEQUENCE [LARGE SCALE GENOMIC DNA]</scope>
    <source>
        <strain evidence="1 2">2631</strain>
    </source>
</reference>
<protein>
    <submittedName>
        <fullName evidence="1">Uncharacterized protein</fullName>
    </submittedName>
</protein>
<gene>
    <name evidence="1" type="ORF">CVT25_009533</name>
</gene>
<proteinExistence type="predicted"/>
<evidence type="ECO:0000313" key="2">
    <source>
        <dbReference type="Proteomes" id="UP000283269"/>
    </source>
</evidence>
<dbReference type="Proteomes" id="UP000283269">
    <property type="component" value="Unassembled WGS sequence"/>
</dbReference>
<dbReference type="EMBL" id="NHYD01002396">
    <property type="protein sequence ID" value="PPQ86999.1"/>
    <property type="molecule type" value="Genomic_DNA"/>
</dbReference>
<dbReference type="AlphaFoldDB" id="A0A409X885"/>